<dbReference type="GO" id="GO:0006508">
    <property type="term" value="P:proteolysis"/>
    <property type="evidence" value="ECO:0007669"/>
    <property type="project" value="UniProtKB-KW"/>
</dbReference>
<keyword evidence="5 10" id="KW-0378">Hydrolase</keyword>
<feature type="domain" description="Peptidase M48" evidence="12">
    <location>
        <begin position="260"/>
        <end position="353"/>
    </location>
</feature>
<evidence type="ECO:0000256" key="5">
    <source>
        <dbReference type="ARBA" id="ARBA00022801"/>
    </source>
</evidence>
<comment type="caution">
    <text evidence="13">The sequence shown here is derived from an EMBL/GenBank/DDBJ whole genome shotgun (WGS) entry which is preliminary data.</text>
</comment>
<evidence type="ECO:0000256" key="1">
    <source>
        <dbReference type="ARBA" id="ARBA00022475"/>
    </source>
</evidence>
<evidence type="ECO:0000256" key="4">
    <source>
        <dbReference type="ARBA" id="ARBA00022723"/>
    </source>
</evidence>
<keyword evidence="14" id="KW-1185">Reference proteome</keyword>
<proteinExistence type="inferred from homology"/>
<dbReference type="InterPro" id="IPR050083">
    <property type="entry name" value="HtpX_protease"/>
</dbReference>
<dbReference type="GO" id="GO:0004222">
    <property type="term" value="F:metalloendopeptidase activity"/>
    <property type="evidence" value="ECO:0007669"/>
    <property type="project" value="InterPro"/>
</dbReference>
<dbReference type="GO" id="GO:0046872">
    <property type="term" value="F:metal ion binding"/>
    <property type="evidence" value="ECO:0007669"/>
    <property type="project" value="UniProtKB-KW"/>
</dbReference>
<keyword evidence="3 11" id="KW-0812">Transmembrane</keyword>
<evidence type="ECO:0000256" key="3">
    <source>
        <dbReference type="ARBA" id="ARBA00022692"/>
    </source>
</evidence>
<dbReference type="PANTHER" id="PTHR43221">
    <property type="entry name" value="PROTEASE HTPX"/>
    <property type="match status" value="1"/>
</dbReference>
<evidence type="ECO:0000313" key="13">
    <source>
        <dbReference type="EMBL" id="PSL00015.1"/>
    </source>
</evidence>
<organism evidence="13 14">
    <name type="scientific">Murinocardiopsis flavida</name>
    <dbReference type="NCBI Taxonomy" id="645275"/>
    <lineage>
        <taxon>Bacteria</taxon>
        <taxon>Bacillati</taxon>
        <taxon>Actinomycetota</taxon>
        <taxon>Actinomycetes</taxon>
        <taxon>Streptosporangiales</taxon>
        <taxon>Nocardiopsidaceae</taxon>
        <taxon>Murinocardiopsis</taxon>
    </lineage>
</organism>
<feature type="transmembrane region" description="Helical" evidence="11">
    <location>
        <begin position="40"/>
        <end position="62"/>
    </location>
</feature>
<dbReference type="InterPro" id="IPR001915">
    <property type="entry name" value="Peptidase_M48"/>
</dbReference>
<keyword evidence="8 10" id="KW-0482">Metalloprotease</keyword>
<keyword evidence="13" id="KW-0346">Stress response</keyword>
<evidence type="ECO:0000256" key="2">
    <source>
        <dbReference type="ARBA" id="ARBA00022670"/>
    </source>
</evidence>
<dbReference type="OrthoDB" id="5178746at2"/>
<dbReference type="Gene3D" id="3.30.2010.10">
    <property type="entry name" value="Metalloproteases ('zincins'), catalytic domain"/>
    <property type="match status" value="1"/>
</dbReference>
<dbReference type="Pfam" id="PF01435">
    <property type="entry name" value="Peptidase_M48"/>
    <property type="match status" value="2"/>
</dbReference>
<dbReference type="EMBL" id="PYGA01000002">
    <property type="protein sequence ID" value="PSL00015.1"/>
    <property type="molecule type" value="Genomic_DNA"/>
</dbReference>
<keyword evidence="4" id="KW-0479">Metal-binding</keyword>
<keyword evidence="2 10" id="KW-0645">Protease</keyword>
<evidence type="ECO:0000256" key="6">
    <source>
        <dbReference type="ARBA" id="ARBA00022833"/>
    </source>
</evidence>
<gene>
    <name evidence="13" type="ORF">CLV63_102141</name>
</gene>
<comment type="similarity">
    <text evidence="10">Belongs to the peptidase M48 family.</text>
</comment>
<feature type="transmembrane region" description="Helical" evidence="11">
    <location>
        <begin position="242"/>
        <end position="263"/>
    </location>
</feature>
<keyword evidence="6 10" id="KW-0862">Zinc</keyword>
<feature type="domain" description="Peptidase M48" evidence="12">
    <location>
        <begin position="78"/>
        <end position="164"/>
    </location>
</feature>
<dbReference type="Proteomes" id="UP000240542">
    <property type="component" value="Unassembled WGS sequence"/>
</dbReference>
<reference evidence="13 14" key="1">
    <citation type="submission" date="2018-03" db="EMBL/GenBank/DDBJ databases">
        <title>Genomic Encyclopedia of Archaeal and Bacterial Type Strains, Phase II (KMG-II): from individual species to whole genera.</title>
        <authorList>
            <person name="Goeker M."/>
        </authorList>
    </citation>
    <scope>NUCLEOTIDE SEQUENCE [LARGE SCALE GENOMIC DNA]</scope>
    <source>
        <strain evidence="13 14">DSM 45312</strain>
    </source>
</reference>
<sequence>MSSSRKLKAAWPVLGAWLLIAATAAGYAAAACILAWYLGAPWWVGLVPVVLMLALAEVLGWMGSDHPVRADLSDAGEAEEPRLHAVVDRLSALSGQDKPILRIMETQAPNSLVFTAPGERPTLCVSRGLLELLDNSRLESVLAHEFAHLAHRDAQVMAFADAVVGWPVRLPAAFVGAVERIDPVLCAAARKCGRAWKPAFQRTSADGPGLAPPMRRIPLPLAAPLLVLLGVVRALLITLACVAFLGVAIPAGVACLPGFAMLYRLNRRRELAADRGAAELTGAPAGLAAALAEIEGGMLAVPEEDLRELSNGSPLAILPFQRPGTADGPLQRLFDWTYRTHPRTTARVARLEGLSRDMATRPPD</sequence>
<comment type="cofactor">
    <cofactor evidence="10">
        <name>Zn(2+)</name>
        <dbReference type="ChEBI" id="CHEBI:29105"/>
    </cofactor>
    <text evidence="10">Binds 1 zinc ion per subunit.</text>
</comment>
<accession>A0A2P8DS49</accession>
<keyword evidence="9 11" id="KW-0472">Membrane</keyword>
<feature type="transmembrane region" description="Helical" evidence="11">
    <location>
        <begin position="217"/>
        <end position="236"/>
    </location>
</feature>
<protein>
    <submittedName>
        <fullName evidence="13">Heat shock protein HtpX</fullName>
    </submittedName>
</protein>
<dbReference type="AlphaFoldDB" id="A0A2P8DS49"/>
<evidence type="ECO:0000256" key="11">
    <source>
        <dbReference type="SAM" id="Phobius"/>
    </source>
</evidence>
<dbReference type="RefSeq" id="WP_146165507.1">
    <property type="nucleotide sequence ID" value="NZ_PYGA01000002.1"/>
</dbReference>
<evidence type="ECO:0000256" key="9">
    <source>
        <dbReference type="ARBA" id="ARBA00023136"/>
    </source>
</evidence>
<keyword evidence="1" id="KW-1003">Cell membrane</keyword>
<dbReference type="PROSITE" id="PS51257">
    <property type="entry name" value="PROKAR_LIPOPROTEIN"/>
    <property type="match status" value="1"/>
</dbReference>
<evidence type="ECO:0000259" key="12">
    <source>
        <dbReference type="Pfam" id="PF01435"/>
    </source>
</evidence>
<dbReference type="PANTHER" id="PTHR43221:SF2">
    <property type="entry name" value="PROTEASE HTPX HOMOLOG"/>
    <property type="match status" value="1"/>
</dbReference>
<name>A0A2P8DS49_9ACTN</name>
<evidence type="ECO:0000256" key="7">
    <source>
        <dbReference type="ARBA" id="ARBA00022989"/>
    </source>
</evidence>
<evidence type="ECO:0000256" key="8">
    <source>
        <dbReference type="ARBA" id="ARBA00023049"/>
    </source>
</evidence>
<keyword evidence="7 11" id="KW-1133">Transmembrane helix</keyword>
<evidence type="ECO:0000256" key="10">
    <source>
        <dbReference type="RuleBase" id="RU003983"/>
    </source>
</evidence>
<evidence type="ECO:0000313" key="14">
    <source>
        <dbReference type="Proteomes" id="UP000240542"/>
    </source>
</evidence>